<dbReference type="STRING" id="1123501.Wenmar_02365"/>
<protein>
    <submittedName>
        <fullName evidence="7">Lipid A core-O-antigen ligase</fullName>
    </submittedName>
</protein>
<evidence type="ECO:0000313" key="8">
    <source>
        <dbReference type="Proteomes" id="UP000035100"/>
    </source>
</evidence>
<feature type="domain" description="O-antigen ligase-related" evidence="6">
    <location>
        <begin position="187"/>
        <end position="299"/>
    </location>
</feature>
<evidence type="ECO:0000256" key="1">
    <source>
        <dbReference type="ARBA" id="ARBA00004141"/>
    </source>
</evidence>
<evidence type="ECO:0000256" key="4">
    <source>
        <dbReference type="ARBA" id="ARBA00023136"/>
    </source>
</evidence>
<feature type="transmembrane region" description="Helical" evidence="5">
    <location>
        <begin position="204"/>
        <end position="224"/>
    </location>
</feature>
<gene>
    <name evidence="7" type="ORF">Wenmar_02365</name>
</gene>
<dbReference type="EMBL" id="AONG01000010">
    <property type="protein sequence ID" value="KIQ69294.1"/>
    <property type="molecule type" value="Genomic_DNA"/>
</dbReference>
<feature type="transmembrane region" description="Helical" evidence="5">
    <location>
        <begin position="113"/>
        <end position="131"/>
    </location>
</feature>
<feature type="transmembrane region" description="Helical" evidence="5">
    <location>
        <begin position="65"/>
        <end position="82"/>
    </location>
</feature>
<keyword evidence="4 5" id="KW-0472">Membrane</keyword>
<evidence type="ECO:0000256" key="5">
    <source>
        <dbReference type="SAM" id="Phobius"/>
    </source>
</evidence>
<keyword evidence="3 5" id="KW-1133">Transmembrane helix</keyword>
<feature type="transmembrane region" description="Helical" evidence="5">
    <location>
        <begin position="156"/>
        <end position="173"/>
    </location>
</feature>
<sequence length="376" mass="40489">MRVDKKRILNPDCNAWYVVPAIALSLFVFAYSTRLGQVSILLFYSVWFGPLMFAPWLLLRRPWPVLALLGVSALFVASVIWSEAPSTTLRSSIQYGTTVACALIAARMTSVPNLALGGSIGGLFIMIYSMINGGYSYDFIDGTYAFTGAFASKNQLGYQATLAIIFSLSLIGLFRAPRPVVIFAVITTVISARLMFLSDSATSLLTAGAALATFFLARIIVALAPMQRRAAVTLLVSGALATAITAYRAGAFDAVLAAFGKDATLTGRTYLWNQAIEIGGARPILGLGYNAFWVAGRPDAERLWDEFYITGRTGFRLPQSSGSVLRRPRPSGARRDICDLRASSGLAHAGARCGQSEWFGRPVCRACPTFSSQVGV</sequence>
<feature type="transmembrane region" description="Helical" evidence="5">
    <location>
        <begin position="231"/>
        <end position="249"/>
    </location>
</feature>
<feature type="transmembrane region" description="Helical" evidence="5">
    <location>
        <begin position="15"/>
        <end position="32"/>
    </location>
</feature>
<dbReference type="GO" id="GO:0016874">
    <property type="term" value="F:ligase activity"/>
    <property type="evidence" value="ECO:0007669"/>
    <property type="project" value="UniProtKB-KW"/>
</dbReference>
<dbReference type="InterPro" id="IPR007016">
    <property type="entry name" value="O-antigen_ligase-rel_domated"/>
</dbReference>
<dbReference type="GO" id="GO:0016020">
    <property type="term" value="C:membrane"/>
    <property type="evidence" value="ECO:0007669"/>
    <property type="project" value="UniProtKB-SubCell"/>
</dbReference>
<dbReference type="OrthoDB" id="4391260at2"/>
<keyword evidence="8" id="KW-1185">Reference proteome</keyword>
<feature type="transmembrane region" description="Helical" evidence="5">
    <location>
        <begin position="180"/>
        <end position="198"/>
    </location>
</feature>
<reference evidence="7 8" key="1">
    <citation type="submission" date="2013-01" db="EMBL/GenBank/DDBJ databases">
        <authorList>
            <person name="Fiebig A."/>
            <person name="Goeker M."/>
            <person name="Klenk H.-P.P."/>
        </authorList>
    </citation>
    <scope>NUCLEOTIDE SEQUENCE [LARGE SCALE GENOMIC DNA]</scope>
    <source>
        <strain evidence="7 8">DSM 24838</strain>
    </source>
</reference>
<comment type="caution">
    <text evidence="7">The sequence shown here is derived from an EMBL/GenBank/DDBJ whole genome shotgun (WGS) entry which is preliminary data.</text>
</comment>
<feature type="transmembrane region" description="Helical" evidence="5">
    <location>
        <begin position="38"/>
        <end position="58"/>
    </location>
</feature>
<evidence type="ECO:0000256" key="2">
    <source>
        <dbReference type="ARBA" id="ARBA00022692"/>
    </source>
</evidence>
<evidence type="ECO:0000256" key="3">
    <source>
        <dbReference type="ARBA" id="ARBA00022989"/>
    </source>
</evidence>
<evidence type="ECO:0000259" key="6">
    <source>
        <dbReference type="Pfam" id="PF04932"/>
    </source>
</evidence>
<organism evidence="7 8">
    <name type="scientific">Wenxinia marina DSM 24838</name>
    <dbReference type="NCBI Taxonomy" id="1123501"/>
    <lineage>
        <taxon>Bacteria</taxon>
        <taxon>Pseudomonadati</taxon>
        <taxon>Pseudomonadota</taxon>
        <taxon>Alphaproteobacteria</taxon>
        <taxon>Rhodobacterales</taxon>
        <taxon>Roseobacteraceae</taxon>
        <taxon>Wenxinia</taxon>
    </lineage>
</organism>
<proteinExistence type="predicted"/>
<dbReference type="PANTHER" id="PTHR37422:SF13">
    <property type="entry name" value="LIPOPOLYSACCHARIDE BIOSYNTHESIS PROTEIN PA4999-RELATED"/>
    <property type="match status" value="1"/>
</dbReference>
<dbReference type="InterPro" id="IPR051533">
    <property type="entry name" value="WaaL-like"/>
</dbReference>
<name>A0A0D0Q450_9RHOB</name>
<dbReference type="Proteomes" id="UP000035100">
    <property type="component" value="Unassembled WGS sequence"/>
</dbReference>
<comment type="subcellular location">
    <subcellularLocation>
        <location evidence="1">Membrane</location>
        <topology evidence="1">Multi-pass membrane protein</topology>
    </subcellularLocation>
</comment>
<dbReference type="Pfam" id="PF04932">
    <property type="entry name" value="Wzy_C"/>
    <property type="match status" value="1"/>
</dbReference>
<keyword evidence="7" id="KW-0436">Ligase</keyword>
<dbReference type="AlphaFoldDB" id="A0A0D0Q450"/>
<dbReference type="RefSeq" id="WP_053057473.1">
    <property type="nucleotide sequence ID" value="NZ_KN848372.1"/>
</dbReference>
<accession>A0A0D0Q450</accession>
<evidence type="ECO:0000313" key="7">
    <source>
        <dbReference type="EMBL" id="KIQ69294.1"/>
    </source>
</evidence>
<dbReference type="PANTHER" id="PTHR37422">
    <property type="entry name" value="TEICHURONIC ACID BIOSYNTHESIS PROTEIN TUAE"/>
    <property type="match status" value="1"/>
</dbReference>
<keyword evidence="2 5" id="KW-0812">Transmembrane</keyword>
<dbReference type="PATRIC" id="fig|1123501.6.peg.2478"/>